<keyword evidence="2" id="KW-0560">Oxidoreductase</keyword>
<comment type="similarity">
    <text evidence="1">Belongs to the Gfo/Idh/MocA family.</text>
</comment>
<dbReference type="KEGG" id="marq:MARGE09_P2610"/>
<evidence type="ECO:0000313" key="6">
    <source>
        <dbReference type="Proteomes" id="UP001320119"/>
    </source>
</evidence>
<dbReference type="InterPro" id="IPR036291">
    <property type="entry name" value="NAD(P)-bd_dom_sf"/>
</dbReference>
<evidence type="ECO:0000256" key="2">
    <source>
        <dbReference type="ARBA" id="ARBA00023002"/>
    </source>
</evidence>
<dbReference type="PANTHER" id="PTHR22604">
    <property type="entry name" value="OXIDOREDUCTASES"/>
    <property type="match status" value="1"/>
</dbReference>
<sequence>MNPVLRIGVLGAAKIARTQLIPAIEMANGAAFWGVASRNRQTAQAFVEQVGGGVALEGYQALLDAEEVDVIYNPLPNDLHVELSIKALEAGKHVLCEKPIALNAEDAKRLSLAASKFPELKVMEAFMYRFHPQWQQVLDWIAEGAIGQVRSVSSQFCYNNHDPANIRNNPAAGGGALMDIGCYGISATRMVMGCEPRRVVAVAEMHPEFGVDDVSHLIMSFADGASATVVVSTKSQRSQSVTIEGSAGRIVLTHPFYCDEGDERIIRLETDDADQEIAFAGSINHYQLMVEAFVSSVSNKAAVPLSLSDSVANMAVIDAAFQSIESQTWAAIPRDYE</sequence>
<evidence type="ECO:0000259" key="4">
    <source>
        <dbReference type="Pfam" id="PF22725"/>
    </source>
</evidence>
<dbReference type="InterPro" id="IPR000683">
    <property type="entry name" value="Gfo/Idh/MocA-like_OxRdtase_N"/>
</dbReference>
<dbReference type="SUPFAM" id="SSF51735">
    <property type="entry name" value="NAD(P)-binding Rossmann-fold domains"/>
    <property type="match status" value="1"/>
</dbReference>
<dbReference type="InterPro" id="IPR050984">
    <property type="entry name" value="Gfo/Idh/MocA_domain"/>
</dbReference>
<dbReference type="RefSeq" id="WP_236982717.1">
    <property type="nucleotide sequence ID" value="NZ_AP023086.1"/>
</dbReference>
<dbReference type="Proteomes" id="UP001320119">
    <property type="component" value="Chromosome"/>
</dbReference>
<gene>
    <name evidence="5" type="ORF">MARGE09_P2610</name>
</gene>
<reference evidence="5 6" key="1">
    <citation type="journal article" date="2022" name="IScience">
        <title>An ultrasensitive nanofiber-based assay for enzymatic hydrolysis and deep-sea microbial degradation of cellulose.</title>
        <authorList>
            <person name="Tsudome M."/>
            <person name="Tachioka M."/>
            <person name="Miyazaki M."/>
            <person name="Uchimura K."/>
            <person name="Tsuda M."/>
            <person name="Takaki Y."/>
            <person name="Deguchi S."/>
        </authorList>
    </citation>
    <scope>NUCLEOTIDE SEQUENCE [LARGE SCALE GENOMIC DNA]</scope>
    <source>
        <strain evidence="5 6">GE09</strain>
    </source>
</reference>
<dbReference type="Gene3D" id="3.40.50.720">
    <property type="entry name" value="NAD(P)-binding Rossmann-like Domain"/>
    <property type="match status" value="1"/>
</dbReference>
<dbReference type="EMBL" id="AP023086">
    <property type="protein sequence ID" value="BCD98409.1"/>
    <property type="molecule type" value="Genomic_DNA"/>
</dbReference>
<organism evidence="5 6">
    <name type="scientific">Marinagarivorans cellulosilyticus</name>
    <dbReference type="NCBI Taxonomy" id="2721545"/>
    <lineage>
        <taxon>Bacteria</taxon>
        <taxon>Pseudomonadati</taxon>
        <taxon>Pseudomonadota</taxon>
        <taxon>Gammaproteobacteria</taxon>
        <taxon>Cellvibrionales</taxon>
        <taxon>Cellvibrionaceae</taxon>
        <taxon>Marinagarivorans</taxon>
    </lineage>
</organism>
<dbReference type="SUPFAM" id="SSF55347">
    <property type="entry name" value="Glyceraldehyde-3-phosphate dehydrogenase-like, C-terminal domain"/>
    <property type="match status" value="1"/>
</dbReference>
<dbReference type="Pfam" id="PF01408">
    <property type="entry name" value="GFO_IDH_MocA"/>
    <property type="match status" value="1"/>
</dbReference>
<dbReference type="GO" id="GO:0016491">
    <property type="term" value="F:oxidoreductase activity"/>
    <property type="evidence" value="ECO:0007669"/>
    <property type="project" value="UniProtKB-KW"/>
</dbReference>
<dbReference type="GO" id="GO:0000166">
    <property type="term" value="F:nucleotide binding"/>
    <property type="evidence" value="ECO:0007669"/>
    <property type="project" value="InterPro"/>
</dbReference>
<proteinExistence type="inferred from homology"/>
<evidence type="ECO:0000313" key="5">
    <source>
        <dbReference type="EMBL" id="BCD98409.1"/>
    </source>
</evidence>
<evidence type="ECO:0000256" key="1">
    <source>
        <dbReference type="ARBA" id="ARBA00010928"/>
    </source>
</evidence>
<evidence type="ECO:0000259" key="3">
    <source>
        <dbReference type="Pfam" id="PF01408"/>
    </source>
</evidence>
<feature type="domain" description="GFO/IDH/MocA-like oxidoreductase" evidence="4">
    <location>
        <begin position="134"/>
        <end position="250"/>
    </location>
</feature>
<dbReference type="AlphaFoldDB" id="A0AAN1WIW0"/>
<feature type="domain" description="Gfo/Idh/MocA-like oxidoreductase N-terminal" evidence="3">
    <location>
        <begin position="5"/>
        <end position="116"/>
    </location>
</feature>
<keyword evidence="6" id="KW-1185">Reference proteome</keyword>
<name>A0AAN1WIW0_9GAMM</name>
<dbReference type="Pfam" id="PF22725">
    <property type="entry name" value="GFO_IDH_MocA_C3"/>
    <property type="match status" value="1"/>
</dbReference>
<dbReference type="Gene3D" id="3.30.360.10">
    <property type="entry name" value="Dihydrodipicolinate Reductase, domain 2"/>
    <property type="match status" value="1"/>
</dbReference>
<accession>A0AAN1WIW0</accession>
<dbReference type="PANTHER" id="PTHR22604:SF105">
    <property type="entry name" value="TRANS-1,2-DIHYDROBENZENE-1,2-DIOL DEHYDROGENASE"/>
    <property type="match status" value="1"/>
</dbReference>
<protein>
    <submittedName>
        <fullName evidence="5">Uncharacterized protein</fullName>
    </submittedName>
</protein>
<dbReference type="InterPro" id="IPR055170">
    <property type="entry name" value="GFO_IDH_MocA-like_dom"/>
</dbReference>